<protein>
    <submittedName>
        <fullName evidence="6">Uncharacterized protein LOC106778406</fullName>
    </submittedName>
</protein>
<evidence type="ECO:0000256" key="2">
    <source>
        <dbReference type="SAM" id="Coils"/>
    </source>
</evidence>
<dbReference type="PANTHER" id="PTHR35317">
    <property type="entry name" value="OS04G0629600 PROTEIN"/>
    <property type="match status" value="1"/>
</dbReference>
<dbReference type="InterPro" id="IPR001878">
    <property type="entry name" value="Znf_CCHC"/>
</dbReference>
<proteinExistence type="predicted"/>
<dbReference type="InterPro" id="IPR036875">
    <property type="entry name" value="Znf_CCHC_sf"/>
</dbReference>
<evidence type="ECO:0000256" key="3">
    <source>
        <dbReference type="SAM" id="MobiDB-lite"/>
    </source>
</evidence>
<gene>
    <name evidence="6" type="primary">LOC106778406</name>
</gene>
<reference evidence="6" key="1">
    <citation type="submission" date="2025-08" db="UniProtKB">
        <authorList>
            <consortium name="RefSeq"/>
        </authorList>
    </citation>
    <scope>IDENTIFICATION</scope>
    <source>
        <tissue evidence="6">Leaf</tissue>
    </source>
</reference>
<dbReference type="GO" id="GO:0003676">
    <property type="term" value="F:nucleic acid binding"/>
    <property type="evidence" value="ECO:0007669"/>
    <property type="project" value="InterPro"/>
</dbReference>
<dbReference type="Pfam" id="PF14223">
    <property type="entry name" value="Retrotran_gag_2"/>
    <property type="match status" value="1"/>
</dbReference>
<dbReference type="OrthoDB" id="1166651at2759"/>
<dbReference type="GeneID" id="106778406"/>
<feature type="compositionally biased region" description="Polar residues" evidence="3">
    <location>
        <begin position="187"/>
        <end position="198"/>
    </location>
</feature>
<feature type="region of interest" description="Disordered" evidence="3">
    <location>
        <begin position="460"/>
        <end position="486"/>
    </location>
</feature>
<dbReference type="Gene3D" id="4.10.60.10">
    <property type="entry name" value="Zinc finger, CCHC-type"/>
    <property type="match status" value="1"/>
</dbReference>
<name>A0A1S3VU75_VIGRR</name>
<evidence type="ECO:0000313" key="6">
    <source>
        <dbReference type="RefSeq" id="XP_014521850.1"/>
    </source>
</evidence>
<organism evidence="5 6">
    <name type="scientific">Vigna radiata var. radiata</name>
    <name type="common">Mung bean</name>
    <name type="synonym">Phaseolus aureus</name>
    <dbReference type="NCBI Taxonomy" id="3916"/>
    <lineage>
        <taxon>Eukaryota</taxon>
        <taxon>Viridiplantae</taxon>
        <taxon>Streptophyta</taxon>
        <taxon>Embryophyta</taxon>
        <taxon>Tracheophyta</taxon>
        <taxon>Spermatophyta</taxon>
        <taxon>Magnoliopsida</taxon>
        <taxon>eudicotyledons</taxon>
        <taxon>Gunneridae</taxon>
        <taxon>Pentapetalae</taxon>
        <taxon>rosids</taxon>
        <taxon>fabids</taxon>
        <taxon>Fabales</taxon>
        <taxon>Fabaceae</taxon>
        <taxon>Papilionoideae</taxon>
        <taxon>50 kb inversion clade</taxon>
        <taxon>NPAAA clade</taxon>
        <taxon>indigoferoid/millettioid clade</taxon>
        <taxon>Phaseoleae</taxon>
        <taxon>Vigna</taxon>
    </lineage>
</organism>
<dbReference type="SMART" id="SM00343">
    <property type="entry name" value="ZnF_C2HC"/>
    <property type="match status" value="1"/>
</dbReference>
<dbReference type="KEGG" id="vra:106778406"/>
<accession>A0A1S3VU75</accession>
<keyword evidence="1" id="KW-0479">Metal-binding</keyword>
<dbReference type="PANTHER" id="PTHR35317:SF28">
    <property type="entry name" value="ZINC FINGER, CCHC-TYPE, RIBONUCLEASE H-LIKE DOMAIN, GAG-PRE-INTEGRASE DOMAIN PROTEIN-RELATED"/>
    <property type="match status" value="1"/>
</dbReference>
<keyword evidence="1" id="KW-0863">Zinc-finger</keyword>
<dbReference type="Pfam" id="PF00098">
    <property type="entry name" value="zf-CCHC"/>
    <property type="match status" value="1"/>
</dbReference>
<dbReference type="AlphaFoldDB" id="A0A1S3VU75"/>
<sequence>MENVVNGMMEDGYNEPANDEHQTLNQTATLKKTQVKDRSTLYFLYNAVDELGFEKIANAKSTKEAWEILEVAYKGDIRLRQVRVQALRREFEHMEMDDKEGVVEFIARVQKMANQLRMNEEEVPPNRIAEKILRNLTDDSESIVVTIEETTDLSTLIVEELVGSFKANELRRKKKKRELDDRALQAQFDSNETRNTQSRGPEGRGRGGRGRGGRDRGNFENDSKVQTDQQNCHDRGQGNDRGDRSKVECFKCGNHGHYANECRSRKCYNYGKYGYIDKYCKVETKGETNFLTKEEDECGILLMAKSSNVVDMESLIPTMDDVISVNGATNAEKENLEKELKQKDEKIKRIGRLLDEANEIMNKQRVELEKLKKVALEKEEKTFSVLEPDGKEKDEDEDVEKNQGMRSSNIEIAKDMMSKILDKTKKSAKIIEKPPMVINKLVKVIEKSSITKSVKALERSTNVKDMRVRRKRKKSNMVERSKPGVG</sequence>
<feature type="region of interest" description="Disordered" evidence="3">
    <location>
        <begin position="172"/>
        <end position="242"/>
    </location>
</feature>
<dbReference type="RefSeq" id="XP_014521850.1">
    <property type="nucleotide sequence ID" value="XM_014666364.1"/>
</dbReference>
<dbReference type="Proteomes" id="UP000087766">
    <property type="component" value="Unplaced"/>
</dbReference>
<evidence type="ECO:0000259" key="4">
    <source>
        <dbReference type="PROSITE" id="PS50158"/>
    </source>
</evidence>
<dbReference type="SUPFAM" id="SSF57756">
    <property type="entry name" value="Retrovirus zinc finger-like domains"/>
    <property type="match status" value="1"/>
</dbReference>
<keyword evidence="2" id="KW-0175">Coiled coil</keyword>
<evidence type="ECO:0000313" key="5">
    <source>
        <dbReference type="Proteomes" id="UP000087766"/>
    </source>
</evidence>
<evidence type="ECO:0000256" key="1">
    <source>
        <dbReference type="PROSITE-ProRule" id="PRU00047"/>
    </source>
</evidence>
<feature type="compositionally biased region" description="Basic and acidic residues" evidence="3">
    <location>
        <begin position="476"/>
        <end position="486"/>
    </location>
</feature>
<feature type="domain" description="CCHC-type" evidence="4">
    <location>
        <begin position="249"/>
        <end position="264"/>
    </location>
</feature>
<keyword evidence="1" id="KW-0862">Zinc</keyword>
<keyword evidence="5" id="KW-1185">Reference proteome</keyword>
<feature type="coiled-coil region" evidence="2">
    <location>
        <begin position="326"/>
        <end position="381"/>
    </location>
</feature>
<dbReference type="PROSITE" id="PS50158">
    <property type="entry name" value="ZF_CCHC"/>
    <property type="match status" value="1"/>
</dbReference>
<feature type="compositionally biased region" description="Basic and acidic residues" evidence="3">
    <location>
        <begin position="212"/>
        <end position="242"/>
    </location>
</feature>
<dbReference type="GO" id="GO:0008270">
    <property type="term" value="F:zinc ion binding"/>
    <property type="evidence" value="ECO:0007669"/>
    <property type="project" value="UniProtKB-KW"/>
</dbReference>